<sequence length="149" mass="15919">MLPPLSDEVSVIVVGRLATQPPRCTFEFRLSLWLAKPPLTAGLMSIEAGQSALAPVTFRVKCSTHPPCPPSPSPQPEVPLSDTHRPIPFCVDSALIVGAVVEGRAHSPCPPSKPSVDWPARQHSPCPGGQHTIAMPLNPLSGMLLQRTR</sequence>
<evidence type="ECO:0000313" key="2">
    <source>
        <dbReference type="Proteomes" id="UP001287286"/>
    </source>
</evidence>
<reference evidence="1 2" key="1">
    <citation type="journal article" date="2024" name="Microbiol. Resour. Announc.">
        <title>Genome annotations for the ascomycete fungi Trichoderma harzianum, Trichoderma aggressivum, and Purpureocillium lilacinum.</title>
        <authorList>
            <person name="Beijen E.P.W."/>
            <person name="Ohm R.A."/>
        </authorList>
    </citation>
    <scope>NUCLEOTIDE SEQUENCE [LARGE SCALE GENOMIC DNA]</scope>
    <source>
        <strain evidence="1 2">CBS 150709</strain>
    </source>
</reference>
<name>A0ABR0BEB6_PURLI</name>
<keyword evidence="2" id="KW-1185">Reference proteome</keyword>
<evidence type="ECO:0000313" key="1">
    <source>
        <dbReference type="EMBL" id="KAK4071581.1"/>
    </source>
</evidence>
<dbReference type="Proteomes" id="UP001287286">
    <property type="component" value="Unassembled WGS sequence"/>
</dbReference>
<protein>
    <submittedName>
        <fullName evidence="1">Uncharacterized protein</fullName>
    </submittedName>
</protein>
<proteinExistence type="predicted"/>
<comment type="caution">
    <text evidence="1">The sequence shown here is derived from an EMBL/GenBank/DDBJ whole genome shotgun (WGS) entry which is preliminary data.</text>
</comment>
<dbReference type="EMBL" id="JAWRVI010000207">
    <property type="protein sequence ID" value="KAK4071581.1"/>
    <property type="molecule type" value="Genomic_DNA"/>
</dbReference>
<accession>A0ABR0BEB6</accession>
<gene>
    <name evidence="1" type="ORF">Purlil1_13360</name>
</gene>
<organism evidence="1 2">
    <name type="scientific">Purpureocillium lilacinum</name>
    <name type="common">Paecilomyces lilacinus</name>
    <dbReference type="NCBI Taxonomy" id="33203"/>
    <lineage>
        <taxon>Eukaryota</taxon>
        <taxon>Fungi</taxon>
        <taxon>Dikarya</taxon>
        <taxon>Ascomycota</taxon>
        <taxon>Pezizomycotina</taxon>
        <taxon>Sordariomycetes</taxon>
        <taxon>Hypocreomycetidae</taxon>
        <taxon>Hypocreales</taxon>
        <taxon>Ophiocordycipitaceae</taxon>
        <taxon>Purpureocillium</taxon>
    </lineage>
</organism>